<evidence type="ECO:0000256" key="2">
    <source>
        <dbReference type="ARBA" id="ARBA00022553"/>
    </source>
</evidence>
<evidence type="ECO:0000259" key="6">
    <source>
        <dbReference type="PROSITE" id="PS50075"/>
    </source>
</evidence>
<dbReference type="InterPro" id="IPR050091">
    <property type="entry name" value="PKS_NRPS_Biosynth_Enz"/>
</dbReference>
<dbReference type="InterPro" id="IPR049551">
    <property type="entry name" value="PKS_DH_C"/>
</dbReference>
<dbReference type="SMART" id="SM01294">
    <property type="entry name" value="PKS_PP_betabranch"/>
    <property type="match status" value="1"/>
</dbReference>
<dbReference type="InterPro" id="IPR020806">
    <property type="entry name" value="PKS_PP-bd"/>
</dbReference>
<dbReference type="GO" id="GO:0071770">
    <property type="term" value="P:DIM/DIP cell wall layer assembly"/>
    <property type="evidence" value="ECO:0007669"/>
    <property type="project" value="TreeGrafter"/>
</dbReference>
<reference evidence="8 9" key="1">
    <citation type="submission" date="2013-05" db="EMBL/GenBank/DDBJ databases">
        <title>Genome assembly of Chondromyces apiculatus DSM 436.</title>
        <authorList>
            <person name="Sharma G."/>
            <person name="Khatri I."/>
            <person name="Kaur C."/>
            <person name="Mayilraj S."/>
            <person name="Subramanian S."/>
        </authorList>
    </citation>
    <scope>NUCLEOTIDE SEQUENCE [LARGE SCALE GENOMIC DNA]</scope>
    <source>
        <strain evidence="8 9">DSM 436</strain>
    </source>
</reference>
<dbReference type="InterPro" id="IPR011032">
    <property type="entry name" value="GroES-like_sf"/>
</dbReference>
<gene>
    <name evidence="8" type="ORF">CAP_1339</name>
</gene>
<dbReference type="GO" id="GO:0016491">
    <property type="term" value="F:oxidoreductase activity"/>
    <property type="evidence" value="ECO:0007669"/>
    <property type="project" value="InterPro"/>
</dbReference>
<dbReference type="GO" id="GO:0006633">
    <property type="term" value="P:fatty acid biosynthetic process"/>
    <property type="evidence" value="ECO:0007669"/>
    <property type="project" value="TreeGrafter"/>
</dbReference>
<dbReference type="GO" id="GO:0005886">
    <property type="term" value="C:plasma membrane"/>
    <property type="evidence" value="ECO:0007669"/>
    <property type="project" value="TreeGrafter"/>
</dbReference>
<dbReference type="InterPro" id="IPR013154">
    <property type="entry name" value="ADH-like_N"/>
</dbReference>
<dbReference type="PANTHER" id="PTHR43775:SF37">
    <property type="entry name" value="SI:DKEY-61P9.11"/>
    <property type="match status" value="1"/>
</dbReference>
<dbReference type="InterPro" id="IPR009081">
    <property type="entry name" value="PP-bd_ACP"/>
</dbReference>
<feature type="domain" description="PKS/mFAS DH" evidence="7">
    <location>
        <begin position="1"/>
        <end position="230"/>
    </location>
</feature>
<dbReference type="CDD" id="cd05195">
    <property type="entry name" value="enoyl_red"/>
    <property type="match status" value="1"/>
</dbReference>
<proteinExistence type="predicted"/>
<dbReference type="SUPFAM" id="SSF51735">
    <property type="entry name" value="NAD(P)-binding Rossmann-fold domains"/>
    <property type="match status" value="3"/>
</dbReference>
<name>A0A017ST21_9BACT</name>
<evidence type="ECO:0000313" key="8">
    <source>
        <dbReference type="EMBL" id="EYF00133.1"/>
    </source>
</evidence>
<dbReference type="Pfam" id="PF13602">
    <property type="entry name" value="ADH_zinc_N_2"/>
    <property type="match status" value="1"/>
</dbReference>
<dbReference type="Pfam" id="PF08659">
    <property type="entry name" value="KR"/>
    <property type="match status" value="1"/>
</dbReference>
<dbReference type="Gene3D" id="3.90.180.10">
    <property type="entry name" value="Medium-chain alcohol dehydrogenases, catalytic domain"/>
    <property type="match status" value="1"/>
</dbReference>
<dbReference type="GO" id="GO:0031177">
    <property type="term" value="F:phosphopantetheine binding"/>
    <property type="evidence" value="ECO:0007669"/>
    <property type="project" value="InterPro"/>
</dbReference>
<dbReference type="AlphaFoldDB" id="A0A017ST21"/>
<dbReference type="SMART" id="SM00826">
    <property type="entry name" value="PKS_DH"/>
    <property type="match status" value="1"/>
</dbReference>
<accession>A0A017ST21</accession>
<protein>
    <submittedName>
        <fullName evidence="8">Malonyl CoA-acyl carrier protein transacylase</fullName>
    </submittedName>
</protein>
<dbReference type="InterPro" id="IPR020807">
    <property type="entry name" value="PKS_DH"/>
</dbReference>
<comment type="caution">
    <text evidence="8">The sequence shown here is derived from an EMBL/GenBank/DDBJ whole genome shotgun (WGS) entry which is preliminary data.</text>
</comment>
<feature type="region of interest" description="N-terminal hotdog fold" evidence="4">
    <location>
        <begin position="1"/>
        <end position="62"/>
    </location>
</feature>
<dbReference type="EMBL" id="ASRX01000130">
    <property type="protein sequence ID" value="EYF00133.1"/>
    <property type="molecule type" value="Genomic_DNA"/>
</dbReference>
<sequence length="1245" mass="130831">MAFRAALPLSDRAAHAVQVMLAVDTRGTASFRVSARSEEQSGAEAGWTLHATGKLRLEPAGEAECRTPVAIDALQDRCVDVVSGDAHYAALAARGMHYGPAFQGVQRVWRRDGEALGRVHALRAADGEGALHALDPALLDACLQVVVAALPRSGGREAVENALVPVRIEGLRRSSQAWTDEVWSHAVLRPGERAAPGEIEADIQIVNAEGRLLLDVRGLHVRASNAKAARASDALHGWFLQIGWHPQALSRLAGAPSPGTWILLADRGGLAERLQQLLELRRQRCVLLRADDVSGAAGSSAGAVAPTSAEGWRQLLGALPRAGAPCRGIVCLWPLDETSTAEVTPASLHEAALRGSERLVALVQGLALVDLSVTPRLWVVTGDVEAAEEQGAAASPASPASPASLAEAPLWGLIRAMAYEHPELRPGCIDIPGKGAVEHAEALVEEFLADGPESQVKLRGDARHVARLVRNADVAPRDEEVLPSAWAATGSEGGLRLDVRVPGLLDTLSLRPAPRPQPGPGQVEIRVHAAGLNFLDVLSAMGVRPDDPGGPVALGLECAGTVSAVGEGVALHVGDAVIAVARSSFGTHVLAHAPLVVPKPEGLSFEEAASLPIAFMTAQYALAHLGHLARGERVLIHAGAGGVGLAAIQIAQRLGAEVFATAGSPEKQEHLRALGVPHVLHSRSLQFAGEIVARTGGRGVDLVLNSLTGPAIAAGLEVLAPYGRFVEIGKRDIYEDTPVGLGPFRKNLSYFAVDLARMLDEKPEACGRLLREVTDLAARGDLRPLPYRAFPITAAADAFRHMAQARHIGKVVLALEGAEAAVASASAPRVRADGCYLLTGGLGGLGLATARWLVAQGARHLVLVGRGDPSEAARAEIVALEAVGAQVKTARVDVASAGPLAALLADVRATMPPLRGVFHAAGVLDDGLMLQQTRARFDAVMRPKVLGAWNLHAATADCPLDLFVLYSSAAALLGSPGQASYCAGNAFLHALARYRRAAGRPAHCIAWGPWAEVGLAAAEDRRGARLAVRGLGSLTQEQGVEALGRVLRQDAAEMAVTPFNVRHWREFYPVTARSPLFDDADDLAADLAADRAEEGRIPQGTEAARQVRDELGALAPAARRARIEAHVREHLSRVTRLPPARIHSDTPLMSLGLDSLMSLELRNRLEAGLQLTLPATLMFGHTSLGSLASHLATRMGLGLEESAPEEVPARATEASRSTAEMDQLSADEMAALLAAKLSALTQAAK</sequence>
<dbReference type="CDD" id="cd08955">
    <property type="entry name" value="KR_2_FAS_SDR_x"/>
    <property type="match status" value="1"/>
</dbReference>
<dbReference type="SMART" id="SM00829">
    <property type="entry name" value="PKS_ER"/>
    <property type="match status" value="1"/>
</dbReference>
<comment type="caution">
    <text evidence="4">Lacks conserved residue(s) required for the propagation of feature annotation.</text>
</comment>
<evidence type="ECO:0000256" key="5">
    <source>
        <dbReference type="SAM" id="MobiDB-lite"/>
    </source>
</evidence>
<keyword evidence="1" id="KW-0596">Phosphopantetheine</keyword>
<dbReference type="InterPro" id="IPR013968">
    <property type="entry name" value="PKS_KR"/>
</dbReference>
<dbReference type="Proteomes" id="UP000019678">
    <property type="component" value="Unassembled WGS sequence"/>
</dbReference>
<dbReference type="Gene3D" id="1.10.1200.10">
    <property type="entry name" value="ACP-like"/>
    <property type="match status" value="1"/>
</dbReference>
<dbReference type="Pfam" id="PF14765">
    <property type="entry name" value="PS-DH"/>
    <property type="match status" value="1"/>
</dbReference>
<feature type="region of interest" description="C-terminal hotdog fold" evidence="4">
    <location>
        <begin position="79"/>
        <end position="230"/>
    </location>
</feature>
<dbReference type="PROSITE" id="PS50075">
    <property type="entry name" value="CARRIER"/>
    <property type="match status" value="1"/>
</dbReference>
<dbReference type="GO" id="GO:0005737">
    <property type="term" value="C:cytoplasm"/>
    <property type="evidence" value="ECO:0007669"/>
    <property type="project" value="TreeGrafter"/>
</dbReference>
<evidence type="ECO:0000256" key="1">
    <source>
        <dbReference type="ARBA" id="ARBA00022450"/>
    </source>
</evidence>
<dbReference type="SMART" id="SM00823">
    <property type="entry name" value="PKS_PP"/>
    <property type="match status" value="1"/>
</dbReference>
<keyword evidence="3" id="KW-0808">Transferase</keyword>
<dbReference type="eggNOG" id="COG0604">
    <property type="taxonomic scope" value="Bacteria"/>
</dbReference>
<evidence type="ECO:0000256" key="4">
    <source>
        <dbReference type="PROSITE-ProRule" id="PRU01363"/>
    </source>
</evidence>
<feature type="region of interest" description="Disordered" evidence="5">
    <location>
        <begin position="1199"/>
        <end position="1222"/>
    </location>
</feature>
<dbReference type="SUPFAM" id="SSF47336">
    <property type="entry name" value="ACP-like"/>
    <property type="match status" value="1"/>
</dbReference>
<dbReference type="InterPro" id="IPR036291">
    <property type="entry name" value="NAD(P)-bd_dom_sf"/>
</dbReference>
<dbReference type="PROSITE" id="PS00012">
    <property type="entry name" value="PHOSPHOPANTETHEINE"/>
    <property type="match status" value="1"/>
</dbReference>
<dbReference type="PROSITE" id="PS52019">
    <property type="entry name" value="PKS_MFAS_DH"/>
    <property type="match status" value="1"/>
</dbReference>
<dbReference type="Pfam" id="PF08240">
    <property type="entry name" value="ADH_N"/>
    <property type="match status" value="1"/>
</dbReference>
<dbReference type="FunFam" id="3.40.50.720:FF:000209">
    <property type="entry name" value="Polyketide synthase Pks12"/>
    <property type="match status" value="1"/>
</dbReference>
<dbReference type="InterPro" id="IPR006162">
    <property type="entry name" value="Ppantetheine_attach_site"/>
</dbReference>
<dbReference type="InterPro" id="IPR042104">
    <property type="entry name" value="PKS_dehydratase_sf"/>
</dbReference>
<dbReference type="Gene3D" id="3.10.129.110">
    <property type="entry name" value="Polyketide synthase dehydratase"/>
    <property type="match status" value="1"/>
</dbReference>
<dbReference type="InterPro" id="IPR049900">
    <property type="entry name" value="PKS_mFAS_DH"/>
</dbReference>
<keyword evidence="9" id="KW-1185">Reference proteome</keyword>
<dbReference type="GO" id="GO:0004312">
    <property type="term" value="F:fatty acid synthase activity"/>
    <property type="evidence" value="ECO:0007669"/>
    <property type="project" value="TreeGrafter"/>
</dbReference>
<dbReference type="SUPFAM" id="SSF50129">
    <property type="entry name" value="GroES-like"/>
    <property type="match status" value="1"/>
</dbReference>
<dbReference type="SMART" id="SM00822">
    <property type="entry name" value="PKS_KR"/>
    <property type="match status" value="1"/>
</dbReference>
<dbReference type="InterPro" id="IPR020843">
    <property type="entry name" value="ER"/>
</dbReference>
<organism evidence="8 9">
    <name type="scientific">Chondromyces apiculatus DSM 436</name>
    <dbReference type="NCBI Taxonomy" id="1192034"/>
    <lineage>
        <taxon>Bacteria</taxon>
        <taxon>Pseudomonadati</taxon>
        <taxon>Myxococcota</taxon>
        <taxon>Polyangia</taxon>
        <taxon>Polyangiales</taxon>
        <taxon>Polyangiaceae</taxon>
        <taxon>Chondromyces</taxon>
    </lineage>
</organism>
<dbReference type="PANTHER" id="PTHR43775">
    <property type="entry name" value="FATTY ACID SYNTHASE"/>
    <property type="match status" value="1"/>
</dbReference>
<feature type="domain" description="Carrier" evidence="6">
    <location>
        <begin position="1118"/>
        <end position="1195"/>
    </location>
</feature>
<evidence type="ECO:0000313" key="9">
    <source>
        <dbReference type="Proteomes" id="UP000019678"/>
    </source>
</evidence>
<dbReference type="Pfam" id="PF00550">
    <property type="entry name" value="PP-binding"/>
    <property type="match status" value="1"/>
</dbReference>
<dbReference type="STRING" id="1192034.CAP_1339"/>
<evidence type="ECO:0000259" key="7">
    <source>
        <dbReference type="PROSITE" id="PS52019"/>
    </source>
</evidence>
<keyword evidence="2" id="KW-0597">Phosphoprotein</keyword>
<dbReference type="InterPro" id="IPR036736">
    <property type="entry name" value="ACP-like_sf"/>
</dbReference>
<dbReference type="InterPro" id="IPR057326">
    <property type="entry name" value="KR_dom"/>
</dbReference>
<dbReference type="Gene3D" id="3.40.50.720">
    <property type="entry name" value="NAD(P)-binding Rossmann-like Domain"/>
    <property type="match status" value="3"/>
</dbReference>
<evidence type="ECO:0000256" key="3">
    <source>
        <dbReference type="ARBA" id="ARBA00022679"/>
    </source>
</evidence>